<dbReference type="InterPro" id="IPR021319">
    <property type="entry name" value="DUF2921"/>
</dbReference>
<evidence type="ECO:0000313" key="18">
    <source>
        <dbReference type="Proteomes" id="UP001439008"/>
    </source>
</evidence>
<keyword evidence="9 14" id="KW-0863">Zinc-finger</keyword>
<evidence type="ECO:0000256" key="10">
    <source>
        <dbReference type="ARBA" id="ARBA00022786"/>
    </source>
</evidence>
<dbReference type="InterPro" id="IPR050731">
    <property type="entry name" value="HRD1_E3_ubiq-ligases"/>
</dbReference>
<dbReference type="SUPFAM" id="SSF57850">
    <property type="entry name" value="RING/U-box"/>
    <property type="match status" value="1"/>
</dbReference>
<dbReference type="Proteomes" id="UP001439008">
    <property type="component" value="Unassembled WGS sequence"/>
</dbReference>
<dbReference type="SMART" id="SM00744">
    <property type="entry name" value="RINGv"/>
    <property type="match status" value="1"/>
</dbReference>
<evidence type="ECO:0000256" key="2">
    <source>
        <dbReference type="ARBA" id="ARBA00004127"/>
    </source>
</evidence>
<evidence type="ECO:0000256" key="15">
    <source>
        <dbReference type="SAM" id="Phobius"/>
    </source>
</evidence>
<evidence type="ECO:0000256" key="8">
    <source>
        <dbReference type="ARBA" id="ARBA00022729"/>
    </source>
</evidence>
<dbReference type="InterPro" id="IPR013083">
    <property type="entry name" value="Znf_RING/FYVE/PHD"/>
</dbReference>
<evidence type="ECO:0000256" key="13">
    <source>
        <dbReference type="ARBA" id="ARBA00023136"/>
    </source>
</evidence>
<evidence type="ECO:0000256" key="14">
    <source>
        <dbReference type="PROSITE-ProRule" id="PRU00175"/>
    </source>
</evidence>
<comment type="caution">
    <text evidence="17">The sequence shown here is derived from an EMBL/GenBank/DDBJ whole genome shotgun (WGS) entry which is preliminary data.</text>
</comment>
<evidence type="ECO:0000256" key="1">
    <source>
        <dbReference type="ARBA" id="ARBA00000900"/>
    </source>
</evidence>
<dbReference type="PROSITE" id="PS50089">
    <property type="entry name" value="ZF_RING_2"/>
    <property type="match status" value="1"/>
</dbReference>
<evidence type="ECO:0000256" key="6">
    <source>
        <dbReference type="ARBA" id="ARBA00022692"/>
    </source>
</evidence>
<evidence type="ECO:0000256" key="9">
    <source>
        <dbReference type="ARBA" id="ARBA00022771"/>
    </source>
</evidence>
<keyword evidence="6 15" id="KW-0812">Transmembrane</keyword>
<comment type="pathway">
    <text evidence="3">Protein modification; protein ubiquitination.</text>
</comment>
<evidence type="ECO:0000256" key="7">
    <source>
        <dbReference type="ARBA" id="ARBA00022723"/>
    </source>
</evidence>
<evidence type="ECO:0000256" key="5">
    <source>
        <dbReference type="ARBA" id="ARBA00022679"/>
    </source>
</evidence>
<dbReference type="Pfam" id="PF13639">
    <property type="entry name" value="zf-RING_2"/>
    <property type="match status" value="1"/>
</dbReference>
<keyword evidence="11" id="KW-0862">Zinc</keyword>
<protein>
    <recommendedName>
        <fullName evidence="4">RING-type E3 ubiquitin transferase</fullName>
        <ecNumber evidence="4">2.3.2.27</ecNumber>
    </recommendedName>
</protein>
<comment type="catalytic activity">
    <reaction evidence="1">
        <text>S-ubiquitinyl-[E2 ubiquitin-conjugating enzyme]-L-cysteine + [acceptor protein]-L-lysine = [E2 ubiquitin-conjugating enzyme]-L-cysteine + N(6)-ubiquitinyl-[acceptor protein]-L-lysine.</text>
        <dbReference type="EC" id="2.3.2.27"/>
    </reaction>
</comment>
<proteinExistence type="predicted"/>
<comment type="subcellular location">
    <subcellularLocation>
        <location evidence="2">Endomembrane system</location>
        <topology evidence="2">Multi-pass membrane protein</topology>
    </subcellularLocation>
</comment>
<feature type="transmembrane region" description="Helical" evidence="15">
    <location>
        <begin position="50"/>
        <end position="71"/>
    </location>
</feature>
<dbReference type="EMBL" id="JBDODL010004580">
    <property type="protein sequence ID" value="MES1923082.1"/>
    <property type="molecule type" value="Genomic_DNA"/>
</dbReference>
<feature type="non-terminal residue" evidence="17">
    <location>
        <position position="1"/>
    </location>
</feature>
<evidence type="ECO:0000259" key="16">
    <source>
        <dbReference type="PROSITE" id="PS50089"/>
    </source>
</evidence>
<dbReference type="Pfam" id="PF11145">
    <property type="entry name" value="DUF2921"/>
    <property type="match status" value="1"/>
</dbReference>
<keyword evidence="13 15" id="KW-0472">Membrane</keyword>
<evidence type="ECO:0000256" key="11">
    <source>
        <dbReference type="ARBA" id="ARBA00022833"/>
    </source>
</evidence>
<dbReference type="InterPro" id="IPR001841">
    <property type="entry name" value="Znf_RING"/>
</dbReference>
<dbReference type="Gene3D" id="3.30.40.10">
    <property type="entry name" value="Zinc/RING finger domain, C3HC4 (zinc finger)"/>
    <property type="match status" value="1"/>
</dbReference>
<evidence type="ECO:0000256" key="12">
    <source>
        <dbReference type="ARBA" id="ARBA00022989"/>
    </source>
</evidence>
<evidence type="ECO:0000256" key="3">
    <source>
        <dbReference type="ARBA" id="ARBA00004906"/>
    </source>
</evidence>
<dbReference type="SMART" id="SM00184">
    <property type="entry name" value="RING"/>
    <property type="match status" value="1"/>
</dbReference>
<keyword evidence="7" id="KW-0479">Metal-binding</keyword>
<keyword evidence="5" id="KW-0808">Transferase</keyword>
<dbReference type="EC" id="2.3.2.27" evidence="4"/>
<organism evidence="17 18">
    <name type="scientific">Bonamia ostreae</name>
    <dbReference type="NCBI Taxonomy" id="126728"/>
    <lineage>
        <taxon>Eukaryota</taxon>
        <taxon>Sar</taxon>
        <taxon>Rhizaria</taxon>
        <taxon>Endomyxa</taxon>
        <taxon>Ascetosporea</taxon>
        <taxon>Haplosporida</taxon>
        <taxon>Bonamia</taxon>
    </lineage>
</organism>
<feature type="transmembrane region" description="Helical" evidence="15">
    <location>
        <begin position="21"/>
        <end position="38"/>
    </location>
</feature>
<feature type="domain" description="RING-type" evidence="16">
    <location>
        <begin position="110"/>
        <end position="153"/>
    </location>
</feature>
<dbReference type="PANTHER" id="PTHR22763:SF162">
    <property type="entry name" value="TRANSMEMBRANE E3 UBIQUITIN-PROTEIN LIGASE 1"/>
    <property type="match status" value="1"/>
</dbReference>
<dbReference type="InterPro" id="IPR011016">
    <property type="entry name" value="Znf_RING-CH"/>
</dbReference>
<name>A0ABV2ATV7_9EUKA</name>
<keyword evidence="12 15" id="KW-1133">Transmembrane helix</keyword>
<keyword evidence="18" id="KW-1185">Reference proteome</keyword>
<evidence type="ECO:0000313" key="17">
    <source>
        <dbReference type="EMBL" id="MES1923082.1"/>
    </source>
</evidence>
<dbReference type="PANTHER" id="PTHR22763">
    <property type="entry name" value="RING ZINC FINGER PROTEIN"/>
    <property type="match status" value="1"/>
</dbReference>
<accession>A0ABV2ATV7</accession>
<gene>
    <name evidence="17" type="ORF">MHBO_004620</name>
</gene>
<evidence type="ECO:0000256" key="4">
    <source>
        <dbReference type="ARBA" id="ARBA00012483"/>
    </source>
</evidence>
<sequence>WVPQIIHNAFYGVNRVFRKEFIVGISFCKIFFFSYYYGSKQYNLFNSHAFHGHAVLILLFLYLMAQMAILLMMDRFGPRFFVPIKWRPKKYSYFRPLPKEDVEANGRRSCVICISPIKKPESDGIMVTPCDHFFHSECLKTWMEQQLKCPICRTQLPSTED</sequence>
<keyword evidence="10" id="KW-0833">Ubl conjugation pathway</keyword>
<reference evidence="17 18" key="1">
    <citation type="journal article" date="2024" name="BMC Biol.">
        <title>Comparative genomics of Ascetosporea gives new insight into the evolutionary basis for animal parasitism in Rhizaria.</title>
        <authorList>
            <person name="Hiltunen Thoren M."/>
            <person name="Onut-Brannstrom I."/>
            <person name="Alfjorden A."/>
            <person name="Peckova H."/>
            <person name="Swords F."/>
            <person name="Hooper C."/>
            <person name="Holzer A.S."/>
            <person name="Bass D."/>
            <person name="Burki F."/>
        </authorList>
    </citation>
    <scope>NUCLEOTIDE SEQUENCE [LARGE SCALE GENOMIC DNA]</scope>
    <source>
        <strain evidence="17">20-A016</strain>
    </source>
</reference>
<keyword evidence="8" id="KW-0732">Signal</keyword>